<dbReference type="InterPro" id="IPR004136">
    <property type="entry name" value="NMO"/>
</dbReference>
<dbReference type="InterPro" id="IPR013785">
    <property type="entry name" value="Aldolase_TIM"/>
</dbReference>
<reference evidence="4 5" key="1">
    <citation type="submission" date="2020-08" db="EMBL/GenBank/DDBJ databases">
        <title>Bridging the membrane lipid divide: bacteria of the FCB group superphylum have the potential to synthesize archaeal ether lipids.</title>
        <authorList>
            <person name="Villanueva L."/>
            <person name="Von Meijenfeldt F.A.B."/>
            <person name="Westbye A.B."/>
            <person name="Yadav S."/>
            <person name="Hopmans E.C."/>
            <person name="Dutilh B.E."/>
            <person name="Sinninghe Damste J.S."/>
        </authorList>
    </citation>
    <scope>NUCLEOTIDE SEQUENCE [LARGE SCALE GENOMIC DNA]</scope>
    <source>
        <strain evidence="4">NIOZ-UU27</strain>
    </source>
</reference>
<name>A0A8J6T4Y9_9DELT</name>
<accession>A0A8J6T4Y9</accession>
<keyword evidence="3" id="KW-0560">Oxidoreductase</keyword>
<dbReference type="Gene3D" id="3.20.20.70">
    <property type="entry name" value="Aldolase class I"/>
    <property type="match status" value="1"/>
</dbReference>
<dbReference type="CDD" id="cd04730">
    <property type="entry name" value="NPD_like"/>
    <property type="match status" value="1"/>
</dbReference>
<dbReference type="Pfam" id="PF03060">
    <property type="entry name" value="NMO"/>
    <property type="match status" value="1"/>
</dbReference>
<dbReference type="PANTHER" id="PTHR32332">
    <property type="entry name" value="2-NITROPROPANE DIOXYGENASE"/>
    <property type="match status" value="1"/>
</dbReference>
<organism evidence="4 5">
    <name type="scientific">Candidatus Desulfacyla euxinica</name>
    <dbReference type="NCBI Taxonomy" id="2841693"/>
    <lineage>
        <taxon>Bacteria</taxon>
        <taxon>Deltaproteobacteria</taxon>
        <taxon>Candidatus Desulfacyla</taxon>
    </lineage>
</organism>
<comment type="caution">
    <text evidence="4">The sequence shown here is derived from an EMBL/GenBank/DDBJ whole genome shotgun (WGS) entry which is preliminary data.</text>
</comment>
<dbReference type="SUPFAM" id="SSF51412">
    <property type="entry name" value="Inosine monophosphate dehydrogenase (IMPDH)"/>
    <property type="match status" value="1"/>
</dbReference>
<keyword evidence="1" id="KW-0285">Flavoprotein</keyword>
<sequence>MGKKVLRTKLCDILGIEYPILSAGMGPTLIGEKTGAPVELVVAVSEAGGLGVLGGSGFTVDELRVAIREIKAQTDKPYGVDLLLPPRLATRNAMGMEGIEELPLNRVIETLPEPHLKWFKKVVEEMGLPDVEVMLKMNTTTMRPKEAIQVCIEEKVPLFCAGLGNPGFMVEDAHAVGMKVLGITGNTKNGRRIAKSGADLLVAQGHEGGGHTGRIGTMALLPQVLDVVGSVPVLAAGGIGDGRGLAASLAMGCVGIWVGTRFLATDEGGALDVNKQRILDSTDEGTRVSTAYTGKTLRANYNKFHRIWDDSGLEPLPFPNQVLLSSALLWRFIEADKMDHVGGLAGQVSGLIHEIKPAKQVLDEMVEEAVDILTRKIPEEVIAK</sequence>
<protein>
    <submittedName>
        <fullName evidence="4">Nitronate monooxygenase</fullName>
    </submittedName>
</protein>
<dbReference type="Proteomes" id="UP000650524">
    <property type="component" value="Unassembled WGS sequence"/>
</dbReference>
<dbReference type="PANTHER" id="PTHR32332:SF38">
    <property type="entry name" value="MONOOXYGENASE RV1533-RELATED"/>
    <property type="match status" value="1"/>
</dbReference>
<dbReference type="GO" id="GO:0018580">
    <property type="term" value="F:nitronate monooxygenase activity"/>
    <property type="evidence" value="ECO:0007669"/>
    <property type="project" value="InterPro"/>
</dbReference>
<gene>
    <name evidence="4" type="ORF">H8E19_11765</name>
</gene>
<evidence type="ECO:0000256" key="3">
    <source>
        <dbReference type="ARBA" id="ARBA00023002"/>
    </source>
</evidence>
<evidence type="ECO:0000256" key="2">
    <source>
        <dbReference type="ARBA" id="ARBA00022643"/>
    </source>
</evidence>
<proteinExistence type="predicted"/>
<dbReference type="AlphaFoldDB" id="A0A8J6T4Y9"/>
<evidence type="ECO:0000313" key="4">
    <source>
        <dbReference type="EMBL" id="MBC8178072.1"/>
    </source>
</evidence>
<keyword evidence="2" id="KW-0288">FMN</keyword>
<evidence type="ECO:0000256" key="1">
    <source>
        <dbReference type="ARBA" id="ARBA00022630"/>
    </source>
</evidence>
<keyword evidence="4" id="KW-0503">Monooxygenase</keyword>
<evidence type="ECO:0000313" key="5">
    <source>
        <dbReference type="Proteomes" id="UP000650524"/>
    </source>
</evidence>
<dbReference type="EMBL" id="JACNJD010000254">
    <property type="protein sequence ID" value="MBC8178072.1"/>
    <property type="molecule type" value="Genomic_DNA"/>
</dbReference>